<dbReference type="Proteomes" id="UP000004528">
    <property type="component" value="Unassembled WGS sequence"/>
</dbReference>
<organism evidence="2 3">
    <name type="scientific">Weissella paramesenteroides ATCC 33313</name>
    <dbReference type="NCBI Taxonomy" id="585506"/>
    <lineage>
        <taxon>Bacteria</taxon>
        <taxon>Bacillati</taxon>
        <taxon>Bacillota</taxon>
        <taxon>Bacilli</taxon>
        <taxon>Lactobacillales</taxon>
        <taxon>Lactobacillaceae</taxon>
        <taxon>Weissella</taxon>
    </lineage>
</organism>
<sequence>MKYELLWAPMVGRLNDEVNELIKDGWKLYGSPFSDDQAVYQAMVKE</sequence>
<dbReference type="EMBL" id="ACKU01000004">
    <property type="protein sequence ID" value="EER75589.1"/>
    <property type="molecule type" value="Genomic_DNA"/>
</dbReference>
<proteinExistence type="predicted"/>
<dbReference type="Pfam" id="PF08410">
    <property type="entry name" value="DUF1737"/>
    <property type="match status" value="1"/>
</dbReference>
<dbReference type="RefSeq" id="WP_002829017.1">
    <property type="nucleotide sequence ID" value="NZ_GG697136.1"/>
</dbReference>
<reference evidence="2 3" key="1">
    <citation type="submission" date="2009-04" db="EMBL/GenBank/DDBJ databases">
        <authorList>
            <person name="Qin X."/>
            <person name="Bachman B."/>
            <person name="Battles P."/>
            <person name="Bell A."/>
            <person name="Bess C."/>
            <person name="Bickham C."/>
            <person name="Chaboub L."/>
            <person name="Chen D."/>
            <person name="Coyle M."/>
            <person name="Deiros D.R."/>
            <person name="Dinh H."/>
            <person name="Forbes L."/>
            <person name="Fowler G."/>
            <person name="Francisco L."/>
            <person name="Fu Q."/>
            <person name="Gubbala S."/>
            <person name="Hale W."/>
            <person name="Han Y."/>
            <person name="Hemphill L."/>
            <person name="Highlander S.K."/>
            <person name="Hirani K."/>
            <person name="Hogues M."/>
            <person name="Jackson L."/>
            <person name="Jakkamsetti A."/>
            <person name="Javaid M."/>
            <person name="Jiang H."/>
            <person name="Korchina V."/>
            <person name="Kovar C."/>
            <person name="Lara F."/>
            <person name="Lee S."/>
            <person name="Mata R."/>
            <person name="Mathew T."/>
            <person name="Moen C."/>
            <person name="Morales K."/>
            <person name="Munidasa M."/>
            <person name="Nazareth L."/>
            <person name="Ngo R."/>
            <person name="Nguyen L."/>
            <person name="Okwuonu G."/>
            <person name="Ongeri F."/>
            <person name="Patil S."/>
            <person name="Petrosino J."/>
            <person name="Pham C."/>
            <person name="Pham P."/>
            <person name="Pu L.-L."/>
            <person name="Puazo M."/>
            <person name="Raj R."/>
            <person name="Reid J."/>
            <person name="Rouhana J."/>
            <person name="Saada N."/>
            <person name="Shang Y."/>
            <person name="Simmons D."/>
            <person name="Thornton R."/>
            <person name="Warren J."/>
            <person name="Weissenberger G."/>
            <person name="Zhang J."/>
            <person name="Zhang L."/>
            <person name="Zhou C."/>
            <person name="Zhu D."/>
            <person name="Muzny D."/>
            <person name="Worley K."/>
            <person name="Gibbs R."/>
        </authorList>
    </citation>
    <scope>NUCLEOTIDE SEQUENCE [LARGE SCALE GENOMIC DNA]</scope>
    <source>
        <strain evidence="2 3">ATCC 33313</strain>
    </source>
</reference>
<dbReference type="OrthoDB" id="6401702at2"/>
<dbReference type="InterPro" id="IPR013619">
    <property type="entry name" value="DUF1737"/>
</dbReference>
<keyword evidence="3" id="KW-1185">Reference proteome</keyword>
<accession>C5R805</accession>
<evidence type="ECO:0000313" key="3">
    <source>
        <dbReference type="Proteomes" id="UP000004528"/>
    </source>
</evidence>
<dbReference type="STRING" id="585506.HMPREF0877_0100"/>
<dbReference type="HOGENOM" id="CLU_3190617_0_0_9"/>
<comment type="caution">
    <text evidence="2">The sequence shown here is derived from an EMBL/GenBank/DDBJ whole genome shotgun (WGS) entry which is preliminary data.</text>
</comment>
<dbReference type="AlphaFoldDB" id="C5R805"/>
<evidence type="ECO:0000313" key="2">
    <source>
        <dbReference type="EMBL" id="EER75589.1"/>
    </source>
</evidence>
<protein>
    <recommendedName>
        <fullName evidence="1">DUF1737 domain-containing protein</fullName>
    </recommendedName>
</protein>
<gene>
    <name evidence="2" type="ORF">HMPREF0877_0100</name>
</gene>
<name>C5R805_WEIPA</name>
<feature type="domain" description="DUF1737" evidence="1">
    <location>
        <begin position="2"/>
        <end position="46"/>
    </location>
</feature>
<evidence type="ECO:0000259" key="1">
    <source>
        <dbReference type="Pfam" id="PF08410"/>
    </source>
</evidence>